<organism evidence="1 2">
    <name type="scientific">Sorghum bicolor</name>
    <name type="common">Sorghum</name>
    <name type="synonym">Sorghum vulgare</name>
    <dbReference type="NCBI Taxonomy" id="4558"/>
    <lineage>
        <taxon>Eukaryota</taxon>
        <taxon>Viridiplantae</taxon>
        <taxon>Streptophyta</taxon>
        <taxon>Embryophyta</taxon>
        <taxon>Tracheophyta</taxon>
        <taxon>Spermatophyta</taxon>
        <taxon>Magnoliopsida</taxon>
        <taxon>Liliopsida</taxon>
        <taxon>Poales</taxon>
        <taxon>Poaceae</taxon>
        <taxon>PACMAD clade</taxon>
        <taxon>Panicoideae</taxon>
        <taxon>Andropogonodae</taxon>
        <taxon>Andropogoneae</taxon>
        <taxon>Sorghinae</taxon>
        <taxon>Sorghum</taxon>
    </lineage>
</organism>
<reference evidence="1 2" key="1">
    <citation type="journal article" date="2009" name="Nature">
        <title>The Sorghum bicolor genome and the diversification of grasses.</title>
        <authorList>
            <person name="Paterson A.H."/>
            <person name="Bowers J.E."/>
            <person name="Bruggmann R."/>
            <person name="Dubchak I."/>
            <person name="Grimwood J."/>
            <person name="Gundlach H."/>
            <person name="Haberer G."/>
            <person name="Hellsten U."/>
            <person name="Mitros T."/>
            <person name="Poliakov A."/>
            <person name="Schmutz J."/>
            <person name="Spannagl M."/>
            <person name="Tang H."/>
            <person name="Wang X."/>
            <person name="Wicker T."/>
            <person name="Bharti A.K."/>
            <person name="Chapman J."/>
            <person name="Feltus F.A."/>
            <person name="Gowik U."/>
            <person name="Grigoriev I.V."/>
            <person name="Lyons E."/>
            <person name="Maher C.A."/>
            <person name="Martis M."/>
            <person name="Narechania A."/>
            <person name="Otillar R.P."/>
            <person name="Penning B.W."/>
            <person name="Salamov A.A."/>
            <person name="Wang Y."/>
            <person name="Zhang L."/>
            <person name="Carpita N.C."/>
            <person name="Freeling M."/>
            <person name="Gingle A.R."/>
            <person name="Hash C.T."/>
            <person name="Keller B."/>
            <person name="Klein P."/>
            <person name="Kresovich S."/>
            <person name="McCann M.C."/>
            <person name="Ming R."/>
            <person name="Peterson D.G."/>
            <person name="Mehboob-ur-Rahman"/>
            <person name="Ware D."/>
            <person name="Westhoff P."/>
            <person name="Mayer K.F."/>
            <person name="Messing J."/>
            <person name="Rokhsar D.S."/>
        </authorList>
    </citation>
    <scope>NUCLEOTIDE SEQUENCE [LARGE SCALE GENOMIC DNA]</scope>
    <source>
        <strain evidence="2">cv. BTx623</strain>
    </source>
</reference>
<accession>A0A1Z5R1D0</accession>
<evidence type="ECO:0000313" key="2">
    <source>
        <dbReference type="Proteomes" id="UP000000768"/>
    </source>
</evidence>
<proteinExistence type="predicted"/>
<dbReference type="Gramene" id="OQU77235">
    <property type="protein sequence ID" value="OQU77235"/>
    <property type="gene ID" value="SORBI_3009G013850"/>
</dbReference>
<dbReference type="AlphaFoldDB" id="A0A1Z5R1D0"/>
<dbReference type="Proteomes" id="UP000000768">
    <property type="component" value="Chromosome 9"/>
</dbReference>
<evidence type="ECO:0000313" key="1">
    <source>
        <dbReference type="EMBL" id="OQU77235.1"/>
    </source>
</evidence>
<name>A0A1Z5R1D0_SORBI</name>
<gene>
    <name evidence="1" type="ORF">SORBI_3009G013850</name>
</gene>
<dbReference type="EMBL" id="CM000768">
    <property type="protein sequence ID" value="OQU77235.1"/>
    <property type="molecule type" value="Genomic_DNA"/>
</dbReference>
<keyword evidence="2" id="KW-1185">Reference proteome</keyword>
<protein>
    <submittedName>
        <fullName evidence="1">Uncharacterized protein</fullName>
    </submittedName>
</protein>
<sequence>MPLSPMLFSSAHQYANPLPVSLKLSLEENKKKVTGMIDTEGNSHGMDFFQKEKKKQKMTRNSLGMRTRTYNFLQRFIKKKTIFCRAEEERHVLVVEHASISVYCRGEMTLCSGCALLDSSVLQPHQGARPLQDRCQASAELATNIITCTRMQHA</sequence>
<dbReference type="InParanoid" id="A0A1Z5R1D0"/>
<reference evidence="2" key="2">
    <citation type="journal article" date="2018" name="Plant J.">
        <title>The Sorghum bicolor reference genome: improved assembly, gene annotations, a transcriptome atlas, and signatures of genome organization.</title>
        <authorList>
            <person name="McCormick R.F."/>
            <person name="Truong S.K."/>
            <person name="Sreedasyam A."/>
            <person name="Jenkins J."/>
            <person name="Shu S."/>
            <person name="Sims D."/>
            <person name="Kennedy M."/>
            <person name="Amirebrahimi M."/>
            <person name="Weers B.D."/>
            <person name="McKinley B."/>
            <person name="Mattison A."/>
            <person name="Morishige D.T."/>
            <person name="Grimwood J."/>
            <person name="Schmutz J."/>
            <person name="Mullet J.E."/>
        </authorList>
    </citation>
    <scope>NUCLEOTIDE SEQUENCE [LARGE SCALE GENOMIC DNA]</scope>
    <source>
        <strain evidence="2">cv. BTx623</strain>
    </source>
</reference>